<dbReference type="AlphaFoldDB" id="A0A183M485"/>
<evidence type="ECO:0000313" key="2">
    <source>
        <dbReference type="Proteomes" id="UP000277204"/>
    </source>
</evidence>
<keyword evidence="2" id="KW-1185">Reference proteome</keyword>
<dbReference type="Proteomes" id="UP000277204">
    <property type="component" value="Unassembled WGS sequence"/>
</dbReference>
<dbReference type="EMBL" id="UZAI01005817">
    <property type="protein sequence ID" value="VDO92177.1"/>
    <property type="molecule type" value="Genomic_DNA"/>
</dbReference>
<gene>
    <name evidence="1" type="ORF">SMRZ_LOCUS10860</name>
</gene>
<organism evidence="1 2">
    <name type="scientific">Schistosoma margrebowiei</name>
    <dbReference type="NCBI Taxonomy" id="48269"/>
    <lineage>
        <taxon>Eukaryota</taxon>
        <taxon>Metazoa</taxon>
        <taxon>Spiralia</taxon>
        <taxon>Lophotrochozoa</taxon>
        <taxon>Platyhelminthes</taxon>
        <taxon>Trematoda</taxon>
        <taxon>Digenea</taxon>
        <taxon>Strigeidida</taxon>
        <taxon>Schistosomatoidea</taxon>
        <taxon>Schistosomatidae</taxon>
        <taxon>Schistosoma</taxon>
    </lineage>
</organism>
<proteinExistence type="predicted"/>
<protein>
    <submittedName>
        <fullName evidence="1">Uncharacterized protein</fullName>
    </submittedName>
</protein>
<name>A0A183M485_9TREM</name>
<reference evidence="1 2" key="1">
    <citation type="submission" date="2018-11" db="EMBL/GenBank/DDBJ databases">
        <authorList>
            <consortium name="Pathogen Informatics"/>
        </authorList>
    </citation>
    <scope>NUCLEOTIDE SEQUENCE [LARGE SCALE GENOMIC DNA]</scope>
    <source>
        <strain evidence="1 2">Zambia</strain>
    </source>
</reference>
<accession>A0A183M485</accession>
<sequence>MGLKKHRTTKETAQPRFIADKLKQLKIGPSSKFEAIQYLLKEEKAIIEDNREGIKEALTSTCQDVLGLKNYHH</sequence>
<evidence type="ECO:0000313" key="1">
    <source>
        <dbReference type="EMBL" id="VDO92177.1"/>
    </source>
</evidence>